<proteinExistence type="predicted"/>
<evidence type="ECO:0000313" key="1">
    <source>
        <dbReference type="EMBL" id="EKC40054.1"/>
    </source>
</evidence>
<dbReference type="InParanoid" id="K1R8Y0"/>
<dbReference type="SUPFAM" id="SSF56436">
    <property type="entry name" value="C-type lectin-like"/>
    <property type="match status" value="1"/>
</dbReference>
<dbReference type="EMBL" id="JH817882">
    <property type="protein sequence ID" value="EKC40054.1"/>
    <property type="molecule type" value="Genomic_DNA"/>
</dbReference>
<dbReference type="InterPro" id="IPR003609">
    <property type="entry name" value="Pan_app"/>
</dbReference>
<gene>
    <name evidence="1" type="ORF">CGI_10011384</name>
</gene>
<name>K1R8Y0_MAGGI</name>
<reference evidence="1" key="1">
    <citation type="journal article" date="2012" name="Nature">
        <title>The oyster genome reveals stress adaptation and complexity of shell formation.</title>
        <authorList>
            <person name="Zhang G."/>
            <person name="Fang X."/>
            <person name="Guo X."/>
            <person name="Li L."/>
            <person name="Luo R."/>
            <person name="Xu F."/>
            <person name="Yang P."/>
            <person name="Zhang L."/>
            <person name="Wang X."/>
            <person name="Qi H."/>
            <person name="Xiong Z."/>
            <person name="Que H."/>
            <person name="Xie Y."/>
            <person name="Holland P.W."/>
            <person name="Paps J."/>
            <person name="Zhu Y."/>
            <person name="Wu F."/>
            <person name="Chen Y."/>
            <person name="Wang J."/>
            <person name="Peng C."/>
            <person name="Meng J."/>
            <person name="Yang L."/>
            <person name="Liu J."/>
            <person name="Wen B."/>
            <person name="Zhang N."/>
            <person name="Huang Z."/>
            <person name="Zhu Q."/>
            <person name="Feng Y."/>
            <person name="Mount A."/>
            <person name="Hedgecock D."/>
            <person name="Xu Z."/>
            <person name="Liu Y."/>
            <person name="Domazet-Loso T."/>
            <person name="Du Y."/>
            <person name="Sun X."/>
            <person name="Zhang S."/>
            <person name="Liu B."/>
            <person name="Cheng P."/>
            <person name="Jiang X."/>
            <person name="Li J."/>
            <person name="Fan D."/>
            <person name="Wang W."/>
            <person name="Fu W."/>
            <person name="Wang T."/>
            <person name="Wang B."/>
            <person name="Zhang J."/>
            <person name="Peng Z."/>
            <person name="Li Y."/>
            <person name="Li N."/>
            <person name="Wang J."/>
            <person name="Chen M."/>
            <person name="He Y."/>
            <person name="Tan F."/>
            <person name="Song X."/>
            <person name="Zheng Q."/>
            <person name="Huang R."/>
            <person name="Yang H."/>
            <person name="Du X."/>
            <person name="Chen L."/>
            <person name="Yang M."/>
            <person name="Gaffney P.M."/>
            <person name="Wang S."/>
            <person name="Luo L."/>
            <person name="She Z."/>
            <person name="Ming Y."/>
            <person name="Huang W."/>
            <person name="Zhang S."/>
            <person name="Huang B."/>
            <person name="Zhang Y."/>
            <person name="Qu T."/>
            <person name="Ni P."/>
            <person name="Miao G."/>
            <person name="Wang J."/>
            <person name="Wang Q."/>
            <person name="Steinberg C.E."/>
            <person name="Wang H."/>
            <person name="Li N."/>
            <person name="Qian L."/>
            <person name="Zhang G."/>
            <person name="Li Y."/>
            <person name="Yang H."/>
            <person name="Liu X."/>
            <person name="Wang J."/>
            <person name="Yin Y."/>
            <person name="Wang J."/>
        </authorList>
    </citation>
    <scope>NUCLEOTIDE SEQUENCE [LARGE SCALE GENOMIC DNA]</scope>
    <source>
        <strain evidence="1">05x7-T-G4-1.051#20</strain>
    </source>
</reference>
<sequence length="128" mass="14236">MIPSSDLDVVDGKLSLVECTLLCGNNMTCQTSFYKPNDGSCFLYKYPLLNNTPVSIESDVEVYEIKGCRNPDFVLFREAGICLKMFTTTGLTFSYATSVCDQEGGELVSLDTNQKIDALAYYLIYTCE</sequence>
<protein>
    <submittedName>
        <fullName evidence="1">Uncharacterized protein</fullName>
    </submittedName>
</protein>
<dbReference type="AlphaFoldDB" id="K1R8Y0"/>
<accession>K1R8Y0</accession>
<organism evidence="1">
    <name type="scientific">Magallana gigas</name>
    <name type="common">Pacific oyster</name>
    <name type="synonym">Crassostrea gigas</name>
    <dbReference type="NCBI Taxonomy" id="29159"/>
    <lineage>
        <taxon>Eukaryota</taxon>
        <taxon>Metazoa</taxon>
        <taxon>Spiralia</taxon>
        <taxon>Lophotrochozoa</taxon>
        <taxon>Mollusca</taxon>
        <taxon>Bivalvia</taxon>
        <taxon>Autobranchia</taxon>
        <taxon>Pteriomorphia</taxon>
        <taxon>Ostreida</taxon>
        <taxon>Ostreoidea</taxon>
        <taxon>Ostreidae</taxon>
        <taxon>Magallana</taxon>
    </lineage>
</organism>
<dbReference type="InterPro" id="IPR016187">
    <property type="entry name" value="CTDL_fold"/>
</dbReference>
<dbReference type="HOGENOM" id="CLU_1961706_0_0_1"/>
<dbReference type="SUPFAM" id="SSF57414">
    <property type="entry name" value="Hairpin loop containing domain-like"/>
    <property type="match status" value="1"/>
</dbReference>
<dbReference type="PROSITE" id="PS50948">
    <property type="entry name" value="PAN"/>
    <property type="match status" value="1"/>
</dbReference>